<dbReference type="OrthoDB" id="9760742at2"/>
<dbReference type="KEGG" id="smf:Smon_0610"/>
<proteinExistence type="predicted"/>
<evidence type="ECO:0000313" key="2">
    <source>
        <dbReference type="Proteomes" id="UP000002072"/>
    </source>
</evidence>
<dbReference type="RefSeq" id="WP_012858640.1">
    <property type="nucleotide sequence ID" value="NC_013515.1"/>
</dbReference>
<evidence type="ECO:0000313" key="1">
    <source>
        <dbReference type="EMBL" id="ACZ01088.1"/>
    </source>
</evidence>
<dbReference type="AlphaFoldDB" id="D1AXR2"/>
<reference evidence="1 2" key="1">
    <citation type="journal article" date="2009" name="Stand. Genomic Sci.">
        <title>Complete genome sequence of Streptobacillus moniliformis type strain (9901T).</title>
        <authorList>
            <person name="Nolan M."/>
            <person name="Gronow S."/>
            <person name="Lapidus A."/>
            <person name="Ivanova N."/>
            <person name="Copeland A."/>
            <person name="Lucas S."/>
            <person name="Del Rio T.G."/>
            <person name="Chen F."/>
            <person name="Tice H."/>
            <person name="Pitluck S."/>
            <person name="Cheng J.F."/>
            <person name="Sims D."/>
            <person name="Meincke L."/>
            <person name="Bruce D."/>
            <person name="Goodwin L."/>
            <person name="Brettin T."/>
            <person name="Han C."/>
            <person name="Detter J.C."/>
            <person name="Ovchinikova G."/>
            <person name="Pati A."/>
            <person name="Mavromatis K."/>
            <person name="Mikhailova N."/>
            <person name="Chen A."/>
            <person name="Palaniappan K."/>
            <person name="Land M."/>
            <person name="Hauser L."/>
            <person name="Chang Y.J."/>
            <person name="Jeffries C.D."/>
            <person name="Rohde M."/>
            <person name="Sproer C."/>
            <person name="Goker M."/>
            <person name="Bristow J."/>
            <person name="Eisen J.A."/>
            <person name="Markowitz V."/>
            <person name="Hugenholtz P."/>
            <person name="Kyrpides N.C."/>
            <person name="Klenk H.P."/>
            <person name="Chain P."/>
        </authorList>
    </citation>
    <scope>NUCLEOTIDE SEQUENCE [LARGE SCALE GENOMIC DNA]</scope>
    <source>
        <strain evidence="2">ATCC 14647 / DSM 12112 / NCTC 10651 / 9901</strain>
    </source>
</reference>
<dbReference type="Proteomes" id="UP000002072">
    <property type="component" value="Chromosome"/>
</dbReference>
<gene>
    <name evidence="1" type="ordered locus">Smon_0610</name>
</gene>
<dbReference type="HOGENOM" id="CLU_403279_0_0_0"/>
<name>D1AXR2_STRM9</name>
<dbReference type="EMBL" id="CP001779">
    <property type="protein sequence ID" value="ACZ01088.1"/>
    <property type="molecule type" value="Genomic_DNA"/>
</dbReference>
<keyword evidence="2" id="KW-1185">Reference proteome</keyword>
<protein>
    <submittedName>
        <fullName evidence="1">Uncharacterized protein</fullName>
    </submittedName>
</protein>
<dbReference type="GeneID" id="29673365"/>
<organism evidence="1 2">
    <name type="scientific">Streptobacillus moniliformis (strain ATCC 14647 / DSM 12112 / NCTC 10651 / 9901)</name>
    <dbReference type="NCBI Taxonomy" id="519441"/>
    <lineage>
        <taxon>Bacteria</taxon>
        <taxon>Fusobacteriati</taxon>
        <taxon>Fusobacteriota</taxon>
        <taxon>Fusobacteriia</taxon>
        <taxon>Fusobacteriales</taxon>
        <taxon>Leptotrichiaceae</taxon>
        <taxon>Streptobacillus</taxon>
    </lineage>
</organism>
<accession>D1AXR2</accession>
<sequence>MKNYNKNELIIKNNYELYEIAKKENILGKYNFDINRDKLIKNILKNNEYKYNKKIEEYLETGYYSIQDFFEKNLRVLEFEKFDIVIEDVTIYKEITSKIIININKNKNLDLNIVFLVNEYRYIYGIFSSKILDVNYDYYKCELTLIPELNRFMSEYNNERLFFSFFEDSSDLYNIYYNKYKSEVLNESIYGYIAPIIKYRVIHKVNNIENIYVKLGIDNVSSKYLKEDFCIDVSNLEDNISLNYGTEAKEILKENNYKTNRSFFTKIDDVIYNNNSLIVIKDENLNSKMISFNELFLKFMKFYINKIEYQIKSKINKVFILKNDNENINNILSYECYHNLKYFIGKDREYTYILSDFKCFKIIFVKHNVINNKISYKLKMSEQVIHENIYLTEMMFLNTIMEYILNDKKSLFNHEGNIFNFMKDNRNFEIKISNDYSIYVREEAKNLMNMYYNNECFDYKKDLDDIIVYLSFKSIYDFFENFKILDILKKFNDIKLNGRLVHTKYFIEVLKEFIPGKILEYRNTINEKEIFDIIDDYESKRDKGNLILEYKYIELKYDINLSYINYLGEKIKIISLYENKINFIDKDNNTIFIEIIIEKIYQYKNNELSKLIINFPHEYIELDENELLYTDELGIKDFEIDEVINDVVRIFLSFESKNILRLCFVKRIEDQIFCSFDSINLP</sequence>
<dbReference type="STRING" id="519441.Smon_0610"/>